<feature type="domain" description="Ferritin-like diiron" evidence="8">
    <location>
        <begin position="1"/>
        <end position="148"/>
    </location>
</feature>
<proteinExistence type="inferred from homology"/>
<dbReference type="PANTHER" id="PTHR11431">
    <property type="entry name" value="FERRITIN"/>
    <property type="match status" value="1"/>
</dbReference>
<accession>A0A369A8J6</accession>
<dbReference type="AlphaFoldDB" id="A0A369A8J6"/>
<dbReference type="InterPro" id="IPR041719">
    <property type="entry name" value="Ferritin_prok"/>
</dbReference>
<dbReference type="EMBL" id="QPJS01000001">
    <property type="protein sequence ID" value="RCX05463.1"/>
    <property type="molecule type" value="Genomic_DNA"/>
</dbReference>
<feature type="binding site" evidence="6">
    <location>
        <position position="97"/>
    </location>
    <ligand>
        <name>Fe cation</name>
        <dbReference type="ChEBI" id="CHEBI:24875"/>
        <label>1</label>
    </ligand>
</feature>
<evidence type="ECO:0000256" key="4">
    <source>
        <dbReference type="ARBA" id="ARBA00023002"/>
    </source>
</evidence>
<dbReference type="InterPro" id="IPR008331">
    <property type="entry name" value="Ferritin_DPS_dom"/>
</dbReference>
<dbReference type="Gene3D" id="1.20.1260.10">
    <property type="match status" value="1"/>
</dbReference>
<comment type="function">
    <text evidence="7">Iron-storage protein.</text>
</comment>
<name>A0A369A8J6_9FLAO</name>
<dbReference type="GO" id="GO:0006879">
    <property type="term" value="P:intracellular iron ion homeostasis"/>
    <property type="evidence" value="ECO:0007669"/>
    <property type="project" value="UniProtKB-KW"/>
</dbReference>
<organism evidence="9 10">
    <name type="scientific">Schleiferia thermophila</name>
    <dbReference type="NCBI Taxonomy" id="884107"/>
    <lineage>
        <taxon>Bacteria</taxon>
        <taxon>Pseudomonadati</taxon>
        <taxon>Bacteroidota</taxon>
        <taxon>Flavobacteriia</taxon>
        <taxon>Flavobacteriales</taxon>
        <taxon>Schleiferiaceae</taxon>
        <taxon>Schleiferia</taxon>
    </lineage>
</organism>
<evidence type="ECO:0000256" key="3">
    <source>
        <dbReference type="ARBA" id="ARBA00022723"/>
    </source>
</evidence>
<evidence type="ECO:0000256" key="6">
    <source>
        <dbReference type="PIRSR" id="PIRSR601519-1"/>
    </source>
</evidence>
<keyword evidence="10" id="KW-1185">Reference proteome</keyword>
<comment type="similarity">
    <text evidence="1 7">Belongs to the ferritin family. Prokaryotic subfamily.</text>
</comment>
<evidence type="ECO:0000256" key="7">
    <source>
        <dbReference type="RuleBase" id="RU361145"/>
    </source>
</evidence>
<dbReference type="PANTHER" id="PTHR11431:SF127">
    <property type="entry name" value="BACTERIAL NON-HEME FERRITIN"/>
    <property type="match status" value="1"/>
</dbReference>
<dbReference type="Pfam" id="PF00210">
    <property type="entry name" value="Ferritin"/>
    <property type="match status" value="1"/>
</dbReference>
<reference evidence="9 10" key="1">
    <citation type="submission" date="2018-07" db="EMBL/GenBank/DDBJ databases">
        <title>Genomic Encyclopedia of Type Strains, Phase IV (KMG-IV): sequencing the most valuable type-strain genomes for metagenomic binning, comparative biology and taxonomic classification.</title>
        <authorList>
            <person name="Goeker M."/>
        </authorList>
    </citation>
    <scope>NUCLEOTIDE SEQUENCE [LARGE SCALE GENOMIC DNA]</scope>
    <source>
        <strain evidence="9 10">DSM 21410</strain>
    </source>
</reference>
<dbReference type="InterPro" id="IPR012347">
    <property type="entry name" value="Ferritin-like"/>
</dbReference>
<dbReference type="SUPFAM" id="SSF47240">
    <property type="entry name" value="Ferritin-like"/>
    <property type="match status" value="1"/>
</dbReference>
<evidence type="ECO:0000256" key="2">
    <source>
        <dbReference type="ARBA" id="ARBA00022434"/>
    </source>
</evidence>
<dbReference type="CDD" id="cd01055">
    <property type="entry name" value="Nonheme_Ferritin"/>
    <property type="match status" value="1"/>
</dbReference>
<keyword evidence="4" id="KW-0560">Oxidoreductase</keyword>
<dbReference type="GO" id="GO:0005737">
    <property type="term" value="C:cytoplasm"/>
    <property type="evidence" value="ECO:0007669"/>
    <property type="project" value="UniProtKB-SubCell"/>
</dbReference>
<feature type="binding site" evidence="6">
    <location>
        <position position="17"/>
    </location>
    <ligand>
        <name>Fe cation</name>
        <dbReference type="ChEBI" id="CHEBI:24875"/>
        <label>1</label>
    </ligand>
</feature>
<dbReference type="GO" id="GO:0008198">
    <property type="term" value="F:ferrous iron binding"/>
    <property type="evidence" value="ECO:0007669"/>
    <property type="project" value="TreeGrafter"/>
</dbReference>
<dbReference type="InterPro" id="IPR009040">
    <property type="entry name" value="Ferritin-like_diiron"/>
</dbReference>
<keyword evidence="5 6" id="KW-0408">Iron</keyword>
<dbReference type="GO" id="GO:0008199">
    <property type="term" value="F:ferric iron binding"/>
    <property type="evidence" value="ECO:0007669"/>
    <property type="project" value="InterPro"/>
</dbReference>
<feature type="binding site" evidence="6">
    <location>
        <position position="50"/>
    </location>
    <ligand>
        <name>Fe cation</name>
        <dbReference type="ChEBI" id="CHEBI:24875"/>
        <label>1</label>
    </ligand>
</feature>
<evidence type="ECO:0000313" key="10">
    <source>
        <dbReference type="Proteomes" id="UP000253517"/>
    </source>
</evidence>
<dbReference type="EC" id="1.16.3.2" evidence="7"/>
<feature type="binding site" evidence="6">
    <location>
        <position position="130"/>
    </location>
    <ligand>
        <name>Fe cation</name>
        <dbReference type="ChEBI" id="CHEBI:24875"/>
        <label>1</label>
    </ligand>
</feature>
<sequence length="164" mass="18754">MISERLLQAFNEQIEIESSASHGYLNLAIWCASNGFDGAAKFFFKQSDEEREHMLKLIHYVIEREGRPITAAKHGTDHSPAPVKDIFDVLHQFYANEQSVTAAVFKLLKTAEDDGDYNAVNFLQWYVKEQHEEENQARSLIEKANLIGKEGPYKYLIDEMVGKS</sequence>
<dbReference type="InterPro" id="IPR001519">
    <property type="entry name" value="Ferritin"/>
</dbReference>
<evidence type="ECO:0000256" key="1">
    <source>
        <dbReference type="ARBA" id="ARBA00006950"/>
    </source>
</evidence>
<keyword evidence="2 7" id="KW-0409">Iron storage</keyword>
<dbReference type="RefSeq" id="WP_051889133.1">
    <property type="nucleotide sequence ID" value="NZ_BHZF01000001.1"/>
</dbReference>
<evidence type="ECO:0000256" key="5">
    <source>
        <dbReference type="ARBA" id="ARBA00023004"/>
    </source>
</evidence>
<dbReference type="GO" id="GO:0016491">
    <property type="term" value="F:oxidoreductase activity"/>
    <property type="evidence" value="ECO:0007669"/>
    <property type="project" value="UniProtKB-KW"/>
</dbReference>
<keyword evidence="7" id="KW-0963">Cytoplasm</keyword>
<comment type="catalytic activity">
    <reaction evidence="7">
        <text>4 Fe(2+) + O2 + 6 H2O = 4 iron(III) oxide-hydroxide + 12 H(+)</text>
        <dbReference type="Rhea" id="RHEA:11972"/>
        <dbReference type="ChEBI" id="CHEBI:15377"/>
        <dbReference type="ChEBI" id="CHEBI:15378"/>
        <dbReference type="ChEBI" id="CHEBI:15379"/>
        <dbReference type="ChEBI" id="CHEBI:29033"/>
        <dbReference type="ChEBI" id="CHEBI:78619"/>
        <dbReference type="EC" id="1.16.3.2"/>
    </reaction>
</comment>
<feature type="binding site" evidence="6">
    <location>
        <position position="53"/>
    </location>
    <ligand>
        <name>Fe cation</name>
        <dbReference type="ChEBI" id="CHEBI:24875"/>
        <label>1</label>
    </ligand>
</feature>
<protein>
    <recommendedName>
        <fullName evidence="7">Ferritin</fullName>
        <ecNumber evidence="7">1.16.3.2</ecNumber>
    </recommendedName>
</protein>
<dbReference type="PROSITE" id="PS50905">
    <property type="entry name" value="FERRITIN_LIKE"/>
    <property type="match status" value="1"/>
</dbReference>
<comment type="subcellular location">
    <subcellularLocation>
        <location evidence="7">Cytoplasm</location>
    </subcellularLocation>
</comment>
<gene>
    <name evidence="9" type="ORF">DES35_101749</name>
</gene>
<keyword evidence="3 6" id="KW-0479">Metal-binding</keyword>
<dbReference type="Proteomes" id="UP000253517">
    <property type="component" value="Unassembled WGS sequence"/>
</dbReference>
<dbReference type="InterPro" id="IPR009078">
    <property type="entry name" value="Ferritin-like_SF"/>
</dbReference>
<evidence type="ECO:0000313" key="9">
    <source>
        <dbReference type="EMBL" id="RCX05463.1"/>
    </source>
</evidence>
<dbReference type="GO" id="GO:0006826">
    <property type="term" value="P:iron ion transport"/>
    <property type="evidence" value="ECO:0007669"/>
    <property type="project" value="InterPro"/>
</dbReference>
<comment type="caution">
    <text evidence="9">The sequence shown here is derived from an EMBL/GenBank/DDBJ whole genome shotgun (WGS) entry which is preliminary data.</text>
</comment>
<evidence type="ECO:0000259" key="8">
    <source>
        <dbReference type="PROSITE" id="PS50905"/>
    </source>
</evidence>